<comment type="caution">
    <text evidence="2">The sequence shown here is derived from an EMBL/GenBank/DDBJ whole genome shotgun (WGS) entry which is preliminary data.</text>
</comment>
<organism evidence="2 3">
    <name type="scientific">Mycolicibacterium hassiacum (strain DSM 44199 / CIP 105218 / JCM 12690 / 3849)</name>
    <name type="common">Mycobacterium hassiacum</name>
    <dbReference type="NCBI Taxonomy" id="1122247"/>
    <lineage>
        <taxon>Bacteria</taxon>
        <taxon>Bacillati</taxon>
        <taxon>Actinomycetota</taxon>
        <taxon>Actinomycetes</taxon>
        <taxon>Mycobacteriales</taxon>
        <taxon>Mycobacteriaceae</taxon>
        <taxon>Mycolicibacterium</taxon>
    </lineage>
</organism>
<dbReference type="GO" id="GO:0004622">
    <property type="term" value="F:phosphatidylcholine lysophospholipase activity"/>
    <property type="evidence" value="ECO:0007669"/>
    <property type="project" value="TreeGrafter"/>
</dbReference>
<feature type="domain" description="SGNH hydrolase-type esterase" evidence="1">
    <location>
        <begin position="27"/>
        <end position="181"/>
    </location>
</feature>
<dbReference type="SUPFAM" id="SSF52266">
    <property type="entry name" value="SGNH hydrolase"/>
    <property type="match status" value="1"/>
</dbReference>
<dbReference type="AlphaFoldDB" id="K5BCA6"/>
<dbReference type="OrthoDB" id="9794725at2"/>
<dbReference type="RefSeq" id="WP_005625198.1">
    <property type="nucleotide sequence ID" value="NZ_AMRA01000024.1"/>
</dbReference>
<dbReference type="InterPro" id="IPR051532">
    <property type="entry name" value="Ester_Hydrolysis_Enzymes"/>
</dbReference>
<evidence type="ECO:0000313" key="3">
    <source>
        <dbReference type="Proteomes" id="UP000006265"/>
    </source>
</evidence>
<dbReference type="PANTHER" id="PTHR30383:SF5">
    <property type="entry name" value="SGNH HYDROLASE-TYPE ESTERASE DOMAIN-CONTAINING PROTEIN"/>
    <property type="match status" value="1"/>
</dbReference>
<dbReference type="PANTHER" id="PTHR30383">
    <property type="entry name" value="THIOESTERASE 1/PROTEASE 1/LYSOPHOSPHOLIPASE L1"/>
    <property type="match status" value="1"/>
</dbReference>
<dbReference type="InterPro" id="IPR036514">
    <property type="entry name" value="SGNH_hydro_sf"/>
</dbReference>
<accession>K5BCA6</accession>
<keyword evidence="3" id="KW-1185">Reference proteome</keyword>
<evidence type="ECO:0000259" key="1">
    <source>
        <dbReference type="Pfam" id="PF13472"/>
    </source>
</evidence>
<dbReference type="PATRIC" id="fig|1122247.3.peg.895"/>
<dbReference type="STRING" id="1122247.GCA_000379865_03377"/>
<dbReference type="eggNOG" id="COG2755">
    <property type="taxonomic scope" value="Bacteria"/>
</dbReference>
<evidence type="ECO:0000313" key="2">
    <source>
        <dbReference type="EMBL" id="EKF25055.1"/>
    </source>
</evidence>
<dbReference type="EMBL" id="AMRA01000024">
    <property type="protein sequence ID" value="EKF25055.1"/>
    <property type="molecule type" value="Genomic_DNA"/>
</dbReference>
<sequence>MPTHHPMTPEPTGAVQRPAAPTIRLSCLGDSLTRGRLSVDYVPALLRHRRVLTVERFGVNGDFAYNLLQRLDPVLATPADAITVLIGTNDARAAVPGYPVARAMRRKDLPRPPSRAWFAECLAAIVERLQRETDARIALLSLPALGQVLDAAPMRAAAAYSRTIAEVAAAAGVAYLPLHERQVAELRSRRVADVAYREFTPVRYLTTLARRAAGRDPDTVAARRRLELTTDHIHQNSRGAALIAEVIAGWLQQLPHASETG</sequence>
<dbReference type="Pfam" id="PF13472">
    <property type="entry name" value="Lipase_GDSL_2"/>
    <property type="match status" value="1"/>
</dbReference>
<reference evidence="2 3" key="1">
    <citation type="journal article" date="2012" name="J. Bacteriol.">
        <title>Genome sequence of Mycobacterium hassiacum DSM 44199, a rare source of heat-stable mycobacterial proteins.</title>
        <authorList>
            <person name="Tiago I."/>
            <person name="Maranha A."/>
            <person name="Mendes V."/>
            <person name="Alarico S."/>
            <person name="Moynihan P.J."/>
            <person name="Clarke A.J."/>
            <person name="Macedo-Ribeiro S."/>
            <person name="Pereira P.J."/>
            <person name="Empadinhas N."/>
        </authorList>
    </citation>
    <scope>NUCLEOTIDE SEQUENCE [LARGE SCALE GENOMIC DNA]</scope>
    <source>
        <strain evidence="3">DSM 44199 / CIP 105218 / JCM 12690 / 3849</strain>
    </source>
</reference>
<dbReference type="Gene3D" id="3.40.50.1110">
    <property type="entry name" value="SGNH hydrolase"/>
    <property type="match status" value="1"/>
</dbReference>
<proteinExistence type="predicted"/>
<name>K5BCA6_MYCHD</name>
<keyword evidence="2" id="KW-0378">Hydrolase</keyword>
<dbReference type="InterPro" id="IPR013830">
    <property type="entry name" value="SGNH_hydro"/>
</dbReference>
<dbReference type="Proteomes" id="UP000006265">
    <property type="component" value="Unassembled WGS sequence"/>
</dbReference>
<protein>
    <submittedName>
        <fullName evidence="2">GDSL-like Lipase/Acylhydrolase family protein</fullName>
    </submittedName>
</protein>
<gene>
    <name evidence="2" type="ORF">C731_0931</name>
</gene>